<keyword evidence="3" id="KW-1185">Reference proteome</keyword>
<dbReference type="PROSITE" id="PS50943">
    <property type="entry name" value="HTH_CROC1"/>
    <property type="match status" value="1"/>
</dbReference>
<dbReference type="InterPro" id="IPR001387">
    <property type="entry name" value="Cro/C1-type_HTH"/>
</dbReference>
<comment type="caution">
    <text evidence="2">The sequence shown here is derived from an EMBL/GenBank/DDBJ whole genome shotgun (WGS) entry which is preliminary data.</text>
</comment>
<proteinExistence type="predicted"/>
<dbReference type="AlphaFoldDB" id="A0A4R8DQU2"/>
<dbReference type="InterPro" id="IPR010982">
    <property type="entry name" value="Lambda_DNA-bd_dom_sf"/>
</dbReference>
<dbReference type="OrthoDB" id="672239at2"/>
<protein>
    <submittedName>
        <fullName evidence="2">Plasmid maintenance system antidote protein VapI</fullName>
    </submittedName>
</protein>
<dbReference type="Gene3D" id="1.10.260.40">
    <property type="entry name" value="lambda repressor-like DNA-binding domains"/>
    <property type="match status" value="1"/>
</dbReference>
<sequence>MTTQVNKNDTVFKVEIGLNEGQQWSDEKFARIKTRIKEKTAEFSPEQKIKIQLLSIQYTMEEYLNEDLSSVKKVHSLETFLKTYLKTLKMPLKTFAIAIDTTDGNLKKYLSGERKFNTDLALKFGHFFHTSPDLWLRVHLKNELIELNKEKKQIRRYKKYDYQKVLSHAV</sequence>
<evidence type="ECO:0000313" key="3">
    <source>
        <dbReference type="Proteomes" id="UP000294498"/>
    </source>
</evidence>
<dbReference type="GO" id="GO:0003677">
    <property type="term" value="F:DNA binding"/>
    <property type="evidence" value="ECO:0007669"/>
    <property type="project" value="InterPro"/>
</dbReference>
<dbReference type="EMBL" id="SODV01000001">
    <property type="protein sequence ID" value="TDX00530.1"/>
    <property type="molecule type" value="Genomic_DNA"/>
</dbReference>
<dbReference type="SUPFAM" id="SSF47413">
    <property type="entry name" value="lambda repressor-like DNA-binding domains"/>
    <property type="match status" value="1"/>
</dbReference>
<organism evidence="2 3">
    <name type="scientific">Dinghuibacter silviterrae</name>
    <dbReference type="NCBI Taxonomy" id="1539049"/>
    <lineage>
        <taxon>Bacteria</taxon>
        <taxon>Pseudomonadati</taxon>
        <taxon>Bacteroidota</taxon>
        <taxon>Chitinophagia</taxon>
        <taxon>Chitinophagales</taxon>
        <taxon>Chitinophagaceae</taxon>
        <taxon>Dinghuibacter</taxon>
    </lineage>
</organism>
<accession>A0A4R8DQU2</accession>
<evidence type="ECO:0000313" key="2">
    <source>
        <dbReference type="EMBL" id="TDX00530.1"/>
    </source>
</evidence>
<reference evidence="2 3" key="1">
    <citation type="submission" date="2019-03" db="EMBL/GenBank/DDBJ databases">
        <title>Genomic Encyclopedia of Type Strains, Phase IV (KMG-IV): sequencing the most valuable type-strain genomes for metagenomic binning, comparative biology and taxonomic classification.</title>
        <authorList>
            <person name="Goeker M."/>
        </authorList>
    </citation>
    <scope>NUCLEOTIDE SEQUENCE [LARGE SCALE GENOMIC DNA]</scope>
    <source>
        <strain evidence="2 3">DSM 100059</strain>
    </source>
</reference>
<feature type="domain" description="HTH cro/C1-type" evidence="1">
    <location>
        <begin position="81"/>
        <end position="135"/>
    </location>
</feature>
<evidence type="ECO:0000259" key="1">
    <source>
        <dbReference type="PROSITE" id="PS50943"/>
    </source>
</evidence>
<dbReference type="RefSeq" id="WP_133992280.1">
    <property type="nucleotide sequence ID" value="NZ_SODV01000001.1"/>
</dbReference>
<name>A0A4R8DQU2_9BACT</name>
<gene>
    <name evidence="2" type="ORF">EDB95_1555</name>
</gene>
<dbReference type="Proteomes" id="UP000294498">
    <property type="component" value="Unassembled WGS sequence"/>
</dbReference>